<name>A0ABV4DFI4_9FIRM</name>
<comment type="caution">
    <text evidence="3">The sequence shown here is derived from an EMBL/GenBank/DDBJ whole genome shotgun (WGS) entry which is preliminary data.</text>
</comment>
<dbReference type="PANTHER" id="PTHR43861">
    <property type="entry name" value="TRANS-ACONITATE 2-METHYLTRANSFERASE-RELATED"/>
    <property type="match status" value="1"/>
</dbReference>
<dbReference type="Gene3D" id="2.20.25.110">
    <property type="entry name" value="S-adenosyl-L-methionine-dependent methyltransferases"/>
    <property type="match status" value="1"/>
</dbReference>
<dbReference type="GO" id="GO:0032259">
    <property type="term" value="P:methylation"/>
    <property type="evidence" value="ECO:0007669"/>
    <property type="project" value="UniProtKB-KW"/>
</dbReference>
<organism evidence="3 4">
    <name type="scientific">Anaerostipes hominis</name>
    <name type="common">ex Lee et al. 2021</name>
    <dbReference type="NCBI Taxonomy" id="2025494"/>
    <lineage>
        <taxon>Bacteria</taxon>
        <taxon>Bacillati</taxon>
        <taxon>Bacillota</taxon>
        <taxon>Clostridia</taxon>
        <taxon>Lachnospirales</taxon>
        <taxon>Lachnospiraceae</taxon>
        <taxon>Anaerostipes</taxon>
    </lineage>
</organism>
<reference evidence="3 4" key="1">
    <citation type="submission" date="2024-03" db="EMBL/GenBank/DDBJ databases">
        <title>Mouse gut bacterial collection (mGBC) of GemPharmatech.</title>
        <authorList>
            <person name="He Y."/>
            <person name="Dong L."/>
            <person name="Wu D."/>
            <person name="Gao X."/>
            <person name="Lin Z."/>
        </authorList>
    </citation>
    <scope>NUCLEOTIDE SEQUENCE [LARGE SCALE GENOMIC DNA]</scope>
    <source>
        <strain evidence="3 4">32-10</strain>
    </source>
</reference>
<dbReference type="RefSeq" id="WP_235824572.1">
    <property type="nucleotide sequence ID" value="NZ_BAABXW010000001.1"/>
</dbReference>
<dbReference type="EC" id="2.1.1.-" evidence="3"/>
<keyword evidence="4" id="KW-1185">Reference proteome</keyword>
<dbReference type="Gene3D" id="3.40.50.150">
    <property type="entry name" value="Vaccinia Virus protein VP39"/>
    <property type="match status" value="1"/>
</dbReference>
<dbReference type="EMBL" id="JBCLTR010000006">
    <property type="protein sequence ID" value="MEY8633298.1"/>
    <property type="molecule type" value="Genomic_DNA"/>
</dbReference>
<dbReference type="SUPFAM" id="SSF53335">
    <property type="entry name" value="S-adenosyl-L-methionine-dependent methyltransferases"/>
    <property type="match status" value="1"/>
</dbReference>
<proteinExistence type="predicted"/>
<protein>
    <submittedName>
        <fullName evidence="3">Class I SAM-dependent methyltransferase</fullName>
        <ecNumber evidence="3">2.1.1.-</ecNumber>
    </submittedName>
</protein>
<accession>A0ABV4DFI4</accession>
<evidence type="ECO:0000313" key="4">
    <source>
        <dbReference type="Proteomes" id="UP001565219"/>
    </source>
</evidence>
<keyword evidence="1 3" id="KW-0808">Transferase</keyword>
<keyword evidence="3" id="KW-0489">Methyltransferase</keyword>
<dbReference type="InterPro" id="IPR029063">
    <property type="entry name" value="SAM-dependent_MTases_sf"/>
</dbReference>
<dbReference type="InterPro" id="IPR041698">
    <property type="entry name" value="Methyltransf_25"/>
</dbReference>
<dbReference type="Pfam" id="PF13649">
    <property type="entry name" value="Methyltransf_25"/>
    <property type="match status" value="1"/>
</dbReference>
<dbReference type="GO" id="GO:0008168">
    <property type="term" value="F:methyltransferase activity"/>
    <property type="evidence" value="ECO:0007669"/>
    <property type="project" value="UniProtKB-KW"/>
</dbReference>
<feature type="domain" description="Methyltransferase" evidence="2">
    <location>
        <begin position="87"/>
        <end position="180"/>
    </location>
</feature>
<evidence type="ECO:0000259" key="2">
    <source>
        <dbReference type="Pfam" id="PF13649"/>
    </source>
</evidence>
<gene>
    <name evidence="3" type="ORF">AALG99_07140</name>
</gene>
<dbReference type="CDD" id="cd02440">
    <property type="entry name" value="AdoMet_MTases"/>
    <property type="match status" value="1"/>
</dbReference>
<evidence type="ECO:0000313" key="3">
    <source>
        <dbReference type="EMBL" id="MEY8633298.1"/>
    </source>
</evidence>
<sequence>MDHMKTNPHLIEFVCLNRELINYLKEEPPVYHESSKAFWDDEHISKSMLEAHLNTENDGASRRLSTIQNSVEWIVSYCKNGQGKQLLDLGCGPGIYSELLYDKGFSVTGIDFSKRSIEYAQNHAKETCRKIRYYYQNYLEMDYENEFDVIILIYCDFGVLPPQDRSALLKKIQKALKKDGILILDAFNRPYLDSFQPIQSIRYENGGFWSAEPYVIIQRNKYFEETANTLEQYLILTDDNCECFNIWNQIYSKETFIDELRSGGFSEIGVFDDVTGADFTGKSETICGIFKAV</sequence>
<dbReference type="Proteomes" id="UP001565219">
    <property type="component" value="Unassembled WGS sequence"/>
</dbReference>
<evidence type="ECO:0000256" key="1">
    <source>
        <dbReference type="ARBA" id="ARBA00022679"/>
    </source>
</evidence>